<dbReference type="GO" id="GO:0060271">
    <property type="term" value="P:cilium assembly"/>
    <property type="evidence" value="ECO:0007669"/>
    <property type="project" value="TreeGrafter"/>
</dbReference>
<dbReference type="FunFam" id="2.70.50.40:FF:000003">
    <property type="entry name" value="UNC119 homologue, putative"/>
    <property type="match status" value="1"/>
</dbReference>
<keyword evidence="2" id="KW-0813">Transport</keyword>
<evidence type="ECO:0000256" key="3">
    <source>
        <dbReference type="ARBA" id="ARBA00022927"/>
    </source>
</evidence>
<evidence type="ECO:0000313" key="6">
    <source>
        <dbReference type="EMBL" id="CAD9093844.1"/>
    </source>
</evidence>
<evidence type="ECO:0000256" key="2">
    <source>
        <dbReference type="ARBA" id="ARBA00022448"/>
    </source>
</evidence>
<name>A0A7S1L414_NEODS</name>
<protein>
    <recommendedName>
        <fullName evidence="5">GMP phosphodiesterase delta subunit domain-containing protein</fullName>
    </recommendedName>
</protein>
<dbReference type="PANTHER" id="PTHR12951:SF1">
    <property type="entry name" value="PROTEIN UNC-119 HOMOLOG"/>
    <property type="match status" value="1"/>
</dbReference>
<evidence type="ECO:0000259" key="5">
    <source>
        <dbReference type="Pfam" id="PF05351"/>
    </source>
</evidence>
<evidence type="ECO:0000256" key="1">
    <source>
        <dbReference type="ARBA" id="ARBA00008102"/>
    </source>
</evidence>
<dbReference type="EMBL" id="HBGF01004845">
    <property type="protein sequence ID" value="CAD9093844.1"/>
    <property type="molecule type" value="Transcribed_RNA"/>
</dbReference>
<dbReference type="GO" id="GO:0008289">
    <property type="term" value="F:lipid binding"/>
    <property type="evidence" value="ECO:0007669"/>
    <property type="project" value="UniProtKB-KW"/>
</dbReference>
<dbReference type="GO" id="GO:0042953">
    <property type="term" value="P:lipoprotein transport"/>
    <property type="evidence" value="ECO:0007669"/>
    <property type="project" value="TreeGrafter"/>
</dbReference>
<evidence type="ECO:0000256" key="4">
    <source>
        <dbReference type="ARBA" id="ARBA00023121"/>
    </source>
</evidence>
<dbReference type="InterPro" id="IPR008015">
    <property type="entry name" value="PDED_dom"/>
</dbReference>
<comment type="similarity">
    <text evidence="1">Belongs to the PDE6D/unc-119 family.</text>
</comment>
<dbReference type="PANTHER" id="PTHR12951">
    <property type="entry name" value="RETINAL PROTEIN 4"/>
    <property type="match status" value="1"/>
</dbReference>
<gene>
    <name evidence="6" type="ORF">NDES1114_LOCUS3306</name>
</gene>
<organism evidence="6">
    <name type="scientific">Neobodo designis</name>
    <name type="common">Flagellated protozoan</name>
    <name type="synonym">Bodo designis</name>
    <dbReference type="NCBI Taxonomy" id="312471"/>
    <lineage>
        <taxon>Eukaryota</taxon>
        <taxon>Discoba</taxon>
        <taxon>Euglenozoa</taxon>
        <taxon>Kinetoplastea</taxon>
        <taxon>Metakinetoplastina</taxon>
        <taxon>Neobodonida</taxon>
        <taxon>Neobodo</taxon>
    </lineage>
</organism>
<sequence>MTEPGHEPRAITPQDVLSLPAPTPGFLCSLAANTYGIEFLKFTIRDMETNTVVFDVERERGDVPPPGSLSPEMEHAARSIRYNFHRSFLDYKTVGAKLVFAVGQQPLPNFRMVERHYFKDRLIKSFDFTFGFCIPNSTNSWEAIYDMPALSEEEKEDIIANPFATKSDSFYFVNDVLVMHNKAEYSYAKE</sequence>
<dbReference type="GO" id="GO:0005929">
    <property type="term" value="C:cilium"/>
    <property type="evidence" value="ECO:0007669"/>
    <property type="project" value="TreeGrafter"/>
</dbReference>
<accession>A0A7S1L414</accession>
<dbReference type="Pfam" id="PF05351">
    <property type="entry name" value="GMP_PDE_delta"/>
    <property type="match status" value="1"/>
</dbReference>
<reference evidence="6" key="1">
    <citation type="submission" date="2021-01" db="EMBL/GenBank/DDBJ databases">
        <authorList>
            <person name="Corre E."/>
            <person name="Pelletier E."/>
            <person name="Niang G."/>
            <person name="Scheremetjew M."/>
            <person name="Finn R."/>
            <person name="Kale V."/>
            <person name="Holt S."/>
            <person name="Cochrane G."/>
            <person name="Meng A."/>
            <person name="Brown T."/>
            <person name="Cohen L."/>
        </authorList>
    </citation>
    <scope>NUCLEOTIDE SEQUENCE</scope>
    <source>
        <strain evidence="6">CCAP 1951/1</strain>
    </source>
</reference>
<feature type="domain" description="GMP phosphodiesterase delta subunit" evidence="5">
    <location>
        <begin position="32"/>
        <end position="187"/>
    </location>
</feature>
<dbReference type="InterPro" id="IPR037036">
    <property type="entry name" value="PDED_dom_sf"/>
</dbReference>
<proteinExistence type="inferred from homology"/>
<dbReference type="SUPFAM" id="SSF81296">
    <property type="entry name" value="E set domains"/>
    <property type="match status" value="1"/>
</dbReference>
<dbReference type="AlphaFoldDB" id="A0A7S1L414"/>
<keyword evidence="4" id="KW-0446">Lipid-binding</keyword>
<dbReference type="Gene3D" id="2.70.50.40">
    <property type="entry name" value="GMP phosphodiesterase, delta subunit"/>
    <property type="match status" value="1"/>
</dbReference>
<dbReference type="InterPro" id="IPR051519">
    <property type="entry name" value="PDE6D_unc-119_myristoyl-bd"/>
</dbReference>
<dbReference type="InterPro" id="IPR014756">
    <property type="entry name" value="Ig_E-set"/>
</dbReference>
<keyword evidence="3" id="KW-0653">Protein transport</keyword>